<gene>
    <name evidence="2" type="ORF">H1R20_g12737</name>
</gene>
<feature type="non-terminal residue" evidence="2">
    <location>
        <position position="1"/>
    </location>
</feature>
<dbReference type="EMBL" id="JANBPK010001227">
    <property type="protein sequence ID" value="KAJ2924345.1"/>
    <property type="molecule type" value="Genomic_DNA"/>
</dbReference>
<organism evidence="2 3">
    <name type="scientific">Candolleomyces eurysporus</name>
    <dbReference type="NCBI Taxonomy" id="2828524"/>
    <lineage>
        <taxon>Eukaryota</taxon>
        <taxon>Fungi</taxon>
        <taxon>Dikarya</taxon>
        <taxon>Basidiomycota</taxon>
        <taxon>Agaricomycotina</taxon>
        <taxon>Agaricomycetes</taxon>
        <taxon>Agaricomycetidae</taxon>
        <taxon>Agaricales</taxon>
        <taxon>Agaricineae</taxon>
        <taxon>Psathyrellaceae</taxon>
        <taxon>Candolleomyces</taxon>
    </lineage>
</organism>
<feature type="compositionally biased region" description="Acidic residues" evidence="1">
    <location>
        <begin position="165"/>
        <end position="176"/>
    </location>
</feature>
<proteinExistence type="predicted"/>
<protein>
    <submittedName>
        <fullName evidence="2">Uncharacterized protein</fullName>
    </submittedName>
</protein>
<reference evidence="2" key="1">
    <citation type="submission" date="2022-06" db="EMBL/GenBank/DDBJ databases">
        <title>Genome Sequence of Candolleomyces eurysporus.</title>
        <authorList>
            <person name="Buettner E."/>
        </authorList>
    </citation>
    <scope>NUCLEOTIDE SEQUENCE</scope>
    <source>
        <strain evidence="2">VTCC 930004</strain>
    </source>
</reference>
<feature type="compositionally biased region" description="Acidic residues" evidence="1">
    <location>
        <begin position="34"/>
        <end position="90"/>
    </location>
</feature>
<feature type="region of interest" description="Disordered" evidence="1">
    <location>
        <begin position="1"/>
        <end position="184"/>
    </location>
</feature>
<evidence type="ECO:0000313" key="2">
    <source>
        <dbReference type="EMBL" id="KAJ2924345.1"/>
    </source>
</evidence>
<evidence type="ECO:0000313" key="3">
    <source>
        <dbReference type="Proteomes" id="UP001140091"/>
    </source>
</evidence>
<evidence type="ECO:0000256" key="1">
    <source>
        <dbReference type="SAM" id="MobiDB-lite"/>
    </source>
</evidence>
<dbReference type="Proteomes" id="UP001140091">
    <property type="component" value="Unassembled WGS sequence"/>
</dbReference>
<accession>A0A9W8IXA2</accession>
<dbReference type="AlphaFoldDB" id="A0A9W8IXA2"/>
<feature type="compositionally biased region" description="Acidic residues" evidence="1">
    <location>
        <begin position="123"/>
        <end position="149"/>
    </location>
</feature>
<sequence>MSETAATDAASPNGTAGLTEHALKPTAVAPEAVDANEDDAGEEGDEYDFEEEQQAVEGEEDEYTFQGREEDDEDDDYEEDAGGDVGDLGEPDVAAEPQASEAAVPAANGKPSLTALLLGDPNAAEEDEDDYDEEEEDDDDEDDGDDYVEEATPITPTSKKRAIEETLDEGDNDEDEAVSKKVKS</sequence>
<feature type="compositionally biased region" description="Polar residues" evidence="1">
    <location>
        <begin position="1"/>
        <end position="16"/>
    </location>
</feature>
<keyword evidence="3" id="KW-1185">Reference proteome</keyword>
<name>A0A9W8IXA2_9AGAR</name>
<comment type="caution">
    <text evidence="2">The sequence shown here is derived from an EMBL/GenBank/DDBJ whole genome shotgun (WGS) entry which is preliminary data.</text>
</comment>